<name>A0A8B8DJ71_CRAVI</name>
<keyword evidence="3 6" id="KW-1133">Transmembrane helix</keyword>
<keyword evidence="8" id="KW-1185">Reference proteome</keyword>
<evidence type="ECO:0000256" key="6">
    <source>
        <dbReference type="SAM" id="Phobius"/>
    </source>
</evidence>
<protein>
    <submittedName>
        <fullName evidence="9">Uncharacterized protein LOC111127050</fullName>
    </submittedName>
</protein>
<feature type="transmembrane region" description="Helical" evidence="6">
    <location>
        <begin position="713"/>
        <end position="736"/>
    </location>
</feature>
<accession>A0A8B8DJ71</accession>
<feature type="transmembrane region" description="Helical" evidence="6">
    <location>
        <begin position="834"/>
        <end position="854"/>
    </location>
</feature>
<feature type="domain" description="G-protein coupled receptors family 2 profile 2" evidence="7">
    <location>
        <begin position="639"/>
        <end position="883"/>
    </location>
</feature>
<keyword evidence="2 6" id="KW-0812">Transmembrane</keyword>
<dbReference type="InterPro" id="IPR053231">
    <property type="entry name" value="GPCR_LN-TM7"/>
</dbReference>
<feature type="transmembrane region" description="Helical" evidence="6">
    <location>
        <begin position="748"/>
        <end position="769"/>
    </location>
</feature>
<feature type="transmembrane region" description="Helical" evidence="6">
    <location>
        <begin position="676"/>
        <end position="693"/>
    </location>
</feature>
<dbReference type="KEGG" id="cvn:111127050"/>
<dbReference type="GO" id="GO:0007166">
    <property type="term" value="P:cell surface receptor signaling pathway"/>
    <property type="evidence" value="ECO:0007669"/>
    <property type="project" value="InterPro"/>
</dbReference>
<feature type="compositionally biased region" description="Polar residues" evidence="5">
    <location>
        <begin position="51"/>
        <end position="68"/>
    </location>
</feature>
<comment type="subcellular location">
    <subcellularLocation>
        <location evidence="1">Membrane</location>
        <topology evidence="1">Multi-pass membrane protein</topology>
    </subcellularLocation>
</comment>
<dbReference type="Pfam" id="PF00002">
    <property type="entry name" value="7tm_2"/>
    <property type="match status" value="1"/>
</dbReference>
<evidence type="ECO:0000256" key="2">
    <source>
        <dbReference type="ARBA" id="ARBA00022692"/>
    </source>
</evidence>
<dbReference type="Gene3D" id="1.20.1070.10">
    <property type="entry name" value="Rhodopsin 7-helix transmembrane proteins"/>
    <property type="match status" value="1"/>
</dbReference>
<evidence type="ECO:0000313" key="8">
    <source>
        <dbReference type="Proteomes" id="UP000694844"/>
    </source>
</evidence>
<evidence type="ECO:0000313" key="9">
    <source>
        <dbReference type="RefSeq" id="XP_022327750.1"/>
    </source>
</evidence>
<feature type="transmembrane region" description="Helical" evidence="6">
    <location>
        <begin position="860"/>
        <end position="879"/>
    </location>
</feature>
<organism evidence="8 9">
    <name type="scientific">Crassostrea virginica</name>
    <name type="common">Eastern oyster</name>
    <dbReference type="NCBI Taxonomy" id="6565"/>
    <lineage>
        <taxon>Eukaryota</taxon>
        <taxon>Metazoa</taxon>
        <taxon>Spiralia</taxon>
        <taxon>Lophotrochozoa</taxon>
        <taxon>Mollusca</taxon>
        <taxon>Bivalvia</taxon>
        <taxon>Autobranchia</taxon>
        <taxon>Pteriomorphia</taxon>
        <taxon>Ostreida</taxon>
        <taxon>Ostreoidea</taxon>
        <taxon>Ostreidae</taxon>
        <taxon>Crassostrea</taxon>
    </lineage>
</organism>
<dbReference type="InterPro" id="IPR000832">
    <property type="entry name" value="GPCR_2_secretin-like"/>
</dbReference>
<dbReference type="Proteomes" id="UP000694844">
    <property type="component" value="Chromosome 3"/>
</dbReference>
<sequence>MKNNYEIETLENTETDCLTNLPCWNDRFVRKLKTKKRKGKAFVRERRSGHSRPSSDPPTENTNNQNERYPTEDDRNMVNQALNDLNLTDGNLYKILQMDHLYCPVSFTCTMGPRMNISDLHPSFLSCCDQCSCDEDCYLYESCCADAKTVLFRSNTKCVLPQYLPFGMSDVNQNYRIKATTKCNSEIKTREKEACERPDDIVNSLEGSQSVYSNGTIYRNRFCALCNSVSESDILVFPARVQCPFSESLYASTIPDLLRKLQLKKRCNVVYEWPKIIALRTSQEQHKCKTGSLIRTCNVTGKWRHYDKDIEMRCTSYTHVYGNMYRNIFCYFCNNNIDPVMSCDIIDKTYEPKWGSFTAMLHFSEDDHGVNEMVNYGGHTGICKGNAVMDVFRQKCVFVECSIPFAFDNMRKACSKVYEDDARMYELFVHVTVDAVFDIDDLFLKMKDFLSRGSILWKYYWLRVFRVPHLCSPSTTHTIYHMVYLDYDSMHRINHVLNISNYIKTALDTAVDARILTGKFYIDIQDHSSYTFPYDGRRLRRLVSSHDKSLINSLRMYDIQRTSRLLVCPYINLQNYTTVLKKSTYELCIVELDICFQQPDFKRSSGDSYQVCIDIFERKMKELKGTEKFRLLASVDELEENISLVCTCISISSLLYVATTFVLFKSLRTFPGKLMMILVFSLLAAHLLYQFGMFQTTHPIVCRLLGVLIHFSWLWVMFWMNVSCFHMVSVFSRVLPTDVNTKSRLVNYIIYSFLCSSVFVGINIGVSYFQGKGIGYGDDICWISRRVMVGYVFALPLGLVIFSNLLMFFGVAITLYRRPNLQSSKHRNRQDFIIFIKLTSITGISWVFGFLYEWLSIKAFSYLFIVFTGLQGLYLMVAFSCNSRVRRLYAESLPNSRSKSDSQPSVYHVTKT</sequence>
<dbReference type="AlphaFoldDB" id="A0A8B8DJ71"/>
<dbReference type="GO" id="GO:0004930">
    <property type="term" value="F:G protein-coupled receptor activity"/>
    <property type="evidence" value="ECO:0007669"/>
    <property type="project" value="InterPro"/>
</dbReference>
<dbReference type="PANTHER" id="PTHR45902:SF1">
    <property type="entry name" value="LATROPHILIN RECEPTOR-LIKE PROTEIN A"/>
    <property type="match status" value="1"/>
</dbReference>
<dbReference type="PROSITE" id="PS50261">
    <property type="entry name" value="G_PROTEIN_RECEP_F2_4"/>
    <property type="match status" value="1"/>
</dbReference>
<dbReference type="OrthoDB" id="6153483at2759"/>
<proteinExistence type="predicted"/>
<feature type="region of interest" description="Disordered" evidence="5">
    <location>
        <begin position="34"/>
        <end position="73"/>
    </location>
</feature>
<dbReference type="PRINTS" id="PR02001">
    <property type="entry name" value="GCR1CAMPR"/>
</dbReference>
<evidence type="ECO:0000256" key="5">
    <source>
        <dbReference type="SAM" id="MobiDB-lite"/>
    </source>
</evidence>
<dbReference type="GO" id="GO:0016020">
    <property type="term" value="C:membrane"/>
    <property type="evidence" value="ECO:0007669"/>
    <property type="project" value="UniProtKB-SubCell"/>
</dbReference>
<dbReference type="RefSeq" id="XP_022327750.1">
    <property type="nucleotide sequence ID" value="XM_022472042.1"/>
</dbReference>
<keyword evidence="4 6" id="KW-0472">Membrane</keyword>
<evidence type="ECO:0000259" key="7">
    <source>
        <dbReference type="PROSITE" id="PS50261"/>
    </source>
</evidence>
<dbReference type="CDD" id="cd15039">
    <property type="entry name" value="7tmB3_Methuselah-like"/>
    <property type="match status" value="1"/>
</dbReference>
<reference evidence="9" key="1">
    <citation type="submission" date="2025-08" db="UniProtKB">
        <authorList>
            <consortium name="RefSeq"/>
        </authorList>
    </citation>
    <scope>IDENTIFICATION</scope>
    <source>
        <tissue evidence="9">Whole sample</tissue>
    </source>
</reference>
<dbReference type="InterPro" id="IPR022343">
    <property type="entry name" value="GCR1-cAMP_receptor"/>
</dbReference>
<evidence type="ECO:0000256" key="1">
    <source>
        <dbReference type="ARBA" id="ARBA00004141"/>
    </source>
</evidence>
<dbReference type="PANTHER" id="PTHR45902">
    <property type="entry name" value="LATROPHILIN RECEPTOR-LIKE PROTEIN A"/>
    <property type="match status" value="1"/>
</dbReference>
<evidence type="ECO:0000256" key="3">
    <source>
        <dbReference type="ARBA" id="ARBA00022989"/>
    </source>
</evidence>
<feature type="transmembrane region" description="Helical" evidence="6">
    <location>
        <begin position="789"/>
        <end position="813"/>
    </location>
</feature>
<dbReference type="InterPro" id="IPR017981">
    <property type="entry name" value="GPCR_2-like_7TM"/>
</dbReference>
<dbReference type="GeneID" id="111127050"/>
<evidence type="ECO:0000256" key="4">
    <source>
        <dbReference type="ARBA" id="ARBA00023136"/>
    </source>
</evidence>
<feature type="transmembrane region" description="Helical" evidence="6">
    <location>
        <begin position="642"/>
        <end position="664"/>
    </location>
</feature>
<gene>
    <name evidence="9" type="primary">LOC111127050</name>
</gene>